<name>A0A0A3YQ30_BRAJP</name>
<dbReference type="AlphaFoldDB" id="A0A0A3YQ30"/>
<dbReference type="EMBL" id="JRPN01000024">
    <property type="protein sequence ID" value="KGT75798.1"/>
    <property type="molecule type" value="Genomic_DNA"/>
</dbReference>
<organism evidence="1 2">
    <name type="scientific">Bradyrhizobium japonicum</name>
    <dbReference type="NCBI Taxonomy" id="375"/>
    <lineage>
        <taxon>Bacteria</taxon>
        <taxon>Pseudomonadati</taxon>
        <taxon>Pseudomonadota</taxon>
        <taxon>Alphaproteobacteria</taxon>
        <taxon>Hyphomicrobiales</taxon>
        <taxon>Nitrobacteraceae</taxon>
        <taxon>Bradyrhizobium</taxon>
    </lineage>
</organism>
<comment type="caution">
    <text evidence="1">The sequence shown here is derived from an EMBL/GenBank/DDBJ whole genome shotgun (WGS) entry which is preliminary data.</text>
</comment>
<evidence type="ECO:0000313" key="1">
    <source>
        <dbReference type="EMBL" id="KGT75798.1"/>
    </source>
</evidence>
<protein>
    <submittedName>
        <fullName evidence="1">Uncharacterized protein</fullName>
    </submittedName>
</protein>
<gene>
    <name evidence="1" type="ORF">MA20_31890</name>
</gene>
<dbReference type="Proteomes" id="UP000030377">
    <property type="component" value="Unassembled WGS sequence"/>
</dbReference>
<accession>A0A0A3YQ30</accession>
<evidence type="ECO:0000313" key="2">
    <source>
        <dbReference type="Proteomes" id="UP000030377"/>
    </source>
</evidence>
<sequence>MIMNMLDDMEFQVAKLELGRRDVLVVRTERQLTSVMTAELRAQLERRLDLQGRVLIVDPAVELAVISRGEAKKLLDKREEA</sequence>
<reference evidence="1 2" key="1">
    <citation type="submission" date="2014-09" db="EMBL/GenBank/DDBJ databases">
        <title>Draft genome of Bradyrhizobium japonicum Is-34.</title>
        <authorList>
            <person name="Tsurumaru H."/>
            <person name="Yamakawa T."/>
            <person name="Hashimoto S."/>
            <person name="Okizaki K."/>
            <person name="Kanesaki Y."/>
            <person name="Yoshikawa H."/>
            <person name="Yajima S."/>
        </authorList>
    </citation>
    <scope>NUCLEOTIDE SEQUENCE [LARGE SCALE GENOMIC DNA]</scope>
    <source>
        <strain evidence="1 2">Is-34</strain>
    </source>
</reference>
<proteinExistence type="predicted"/>